<reference evidence="2 3" key="1">
    <citation type="journal article" date="2011" name="PLoS Genet.">
        <title>Genomic analysis of the necrotrophic fungal pathogens Sclerotinia sclerotiorum and Botrytis cinerea.</title>
        <authorList>
            <person name="Amselem J."/>
            <person name="Cuomo C.A."/>
            <person name="van Kan J.A."/>
            <person name="Viaud M."/>
            <person name="Benito E.P."/>
            <person name="Couloux A."/>
            <person name="Coutinho P.M."/>
            <person name="de Vries R.P."/>
            <person name="Dyer P.S."/>
            <person name="Fillinger S."/>
            <person name="Fournier E."/>
            <person name="Gout L."/>
            <person name="Hahn M."/>
            <person name="Kohn L."/>
            <person name="Lapalu N."/>
            <person name="Plummer K.M."/>
            <person name="Pradier J.M."/>
            <person name="Quevillon E."/>
            <person name="Sharon A."/>
            <person name="Simon A."/>
            <person name="ten Have A."/>
            <person name="Tudzynski B."/>
            <person name="Tudzynski P."/>
            <person name="Wincker P."/>
            <person name="Andrew M."/>
            <person name="Anthouard V."/>
            <person name="Beever R.E."/>
            <person name="Beffa R."/>
            <person name="Benoit I."/>
            <person name="Bouzid O."/>
            <person name="Brault B."/>
            <person name="Chen Z."/>
            <person name="Choquer M."/>
            <person name="Collemare J."/>
            <person name="Cotton P."/>
            <person name="Danchin E.G."/>
            <person name="Da Silva C."/>
            <person name="Gautier A."/>
            <person name="Giraud C."/>
            <person name="Giraud T."/>
            <person name="Gonzalez C."/>
            <person name="Grossetete S."/>
            <person name="Guldener U."/>
            <person name="Henrissat B."/>
            <person name="Howlett B.J."/>
            <person name="Kodira C."/>
            <person name="Kretschmer M."/>
            <person name="Lappartient A."/>
            <person name="Leroch M."/>
            <person name="Levis C."/>
            <person name="Mauceli E."/>
            <person name="Neuveglise C."/>
            <person name="Oeser B."/>
            <person name="Pearson M."/>
            <person name="Poulain J."/>
            <person name="Poussereau N."/>
            <person name="Quesneville H."/>
            <person name="Rascle C."/>
            <person name="Schumacher J."/>
            <person name="Segurens B."/>
            <person name="Sexton A."/>
            <person name="Silva E."/>
            <person name="Sirven C."/>
            <person name="Soanes D.M."/>
            <person name="Talbot N.J."/>
            <person name="Templeton M."/>
            <person name="Yandava C."/>
            <person name="Yarden O."/>
            <person name="Zeng Q."/>
            <person name="Rollins J.A."/>
            <person name="Lebrun M.H."/>
            <person name="Dickman M."/>
        </authorList>
    </citation>
    <scope>NUCLEOTIDE SEQUENCE [LARGE SCALE GENOMIC DNA]</scope>
    <source>
        <strain evidence="2 3">B05.10</strain>
    </source>
</reference>
<accession>A0A384JNW6</accession>
<dbReference type="GeneID" id="36394352"/>
<protein>
    <submittedName>
        <fullName evidence="2">Uncharacterized protein</fullName>
    </submittedName>
</protein>
<dbReference type="EMBL" id="CP009811">
    <property type="protein sequence ID" value="ATZ52171.1"/>
    <property type="molecule type" value="Genomic_DNA"/>
</dbReference>
<keyword evidence="3" id="KW-1185">Reference proteome</keyword>
<organism evidence="2 3">
    <name type="scientific">Botryotinia fuckeliana (strain B05.10)</name>
    <name type="common">Noble rot fungus</name>
    <name type="synonym">Botrytis cinerea</name>
    <dbReference type="NCBI Taxonomy" id="332648"/>
    <lineage>
        <taxon>Eukaryota</taxon>
        <taxon>Fungi</taxon>
        <taxon>Dikarya</taxon>
        <taxon>Ascomycota</taxon>
        <taxon>Pezizomycotina</taxon>
        <taxon>Leotiomycetes</taxon>
        <taxon>Helotiales</taxon>
        <taxon>Sclerotiniaceae</taxon>
        <taxon>Botrytis</taxon>
    </lineage>
</organism>
<proteinExistence type="predicted"/>
<dbReference type="RefSeq" id="XP_024550040.1">
    <property type="nucleotide sequence ID" value="XM_024694251.1"/>
</dbReference>
<feature type="region of interest" description="Disordered" evidence="1">
    <location>
        <begin position="235"/>
        <end position="270"/>
    </location>
</feature>
<dbReference type="AlphaFoldDB" id="A0A384JNW6"/>
<evidence type="ECO:0000256" key="1">
    <source>
        <dbReference type="SAM" id="MobiDB-lite"/>
    </source>
</evidence>
<name>A0A384JNW6_BOTFB</name>
<gene>
    <name evidence="2" type="ORF">BCIN_07g06660</name>
</gene>
<dbReference type="OrthoDB" id="3546450at2759"/>
<dbReference type="Proteomes" id="UP000001798">
    <property type="component" value="Chromosome 7"/>
</dbReference>
<evidence type="ECO:0000313" key="2">
    <source>
        <dbReference type="EMBL" id="ATZ52171.1"/>
    </source>
</evidence>
<feature type="region of interest" description="Disordered" evidence="1">
    <location>
        <begin position="1"/>
        <end position="22"/>
    </location>
</feature>
<reference evidence="2 3" key="2">
    <citation type="journal article" date="2012" name="Eukaryot. Cell">
        <title>Genome update of Botrytis cinerea strains B05.10 and T4.</title>
        <authorList>
            <person name="Staats M."/>
            <person name="van Kan J.A."/>
        </authorList>
    </citation>
    <scope>NUCLEOTIDE SEQUENCE [LARGE SCALE GENOMIC DNA]</scope>
    <source>
        <strain evidence="2 3">B05.10</strain>
    </source>
</reference>
<feature type="compositionally biased region" description="Acidic residues" evidence="1">
    <location>
        <begin position="247"/>
        <end position="258"/>
    </location>
</feature>
<feature type="region of interest" description="Disordered" evidence="1">
    <location>
        <begin position="40"/>
        <end position="78"/>
    </location>
</feature>
<dbReference type="KEGG" id="bfu:BCIN_07g06660"/>
<reference evidence="2 3" key="3">
    <citation type="journal article" date="2017" name="Mol. Plant Pathol.">
        <title>A gapless genome sequence of the fungus Botrytis cinerea.</title>
        <authorList>
            <person name="Van Kan J.A."/>
            <person name="Stassen J.H."/>
            <person name="Mosbach A."/>
            <person name="Van Der Lee T.A."/>
            <person name="Faino L."/>
            <person name="Farmer A.D."/>
            <person name="Papasotiriou D.G."/>
            <person name="Zhou S."/>
            <person name="Seidl M.F."/>
            <person name="Cottam E."/>
            <person name="Edel D."/>
            <person name="Hahn M."/>
            <person name="Schwartz D.C."/>
            <person name="Dietrich R.A."/>
            <person name="Widdison S."/>
            <person name="Scalliet G."/>
        </authorList>
    </citation>
    <scope>NUCLEOTIDE SEQUENCE [LARGE SCALE GENOMIC DNA]</scope>
    <source>
        <strain evidence="2 3">B05.10</strain>
    </source>
</reference>
<evidence type="ECO:0000313" key="3">
    <source>
        <dbReference type="Proteomes" id="UP000001798"/>
    </source>
</evidence>
<sequence length="319" mass="34494">MKTMANSGGVLPNNESMDQRPVRPLEAIINDASKRYMFKISQSSSQTAGAPGPSQGPPIASSVDQPRTGLDSSQGGSVLRIDVMPVPGKGFSGNRAFIKSIWDRTAANGQISGARTFTFTFDPSTPPFVPFNGSFYGRLEEEDFNDYDCGFSHCGGFCALYAPCAANGDNNGAIQQASSSAVQNEGEANIVPNKDNVQVEAIVTNEDNVEVEAIVKNEDNVQVKAIVTNEDNVQVGDIVPDGGNASDTEDDSEDDEEGGAPLDAWERPPLTAEQLLKLDEEMRTEMAEIKRRWILSGRRLDHAYPHRMGCECFFCTLDG</sequence>
<feature type="compositionally biased region" description="Polar residues" evidence="1">
    <location>
        <begin position="62"/>
        <end position="76"/>
    </location>
</feature>
<dbReference type="VEuPathDB" id="FungiDB:Bcin07g06660"/>